<dbReference type="Proteomes" id="UP001179952">
    <property type="component" value="Unassembled WGS sequence"/>
</dbReference>
<feature type="compositionally biased region" description="Basic and acidic residues" evidence="2">
    <location>
        <begin position="62"/>
        <end position="71"/>
    </location>
</feature>
<reference evidence="3" key="2">
    <citation type="submission" date="2023-06" db="EMBL/GenBank/DDBJ databases">
        <authorList>
            <person name="Ma L."/>
            <person name="Liu K.-W."/>
            <person name="Li Z."/>
            <person name="Hsiao Y.-Y."/>
            <person name="Qi Y."/>
            <person name="Fu T."/>
            <person name="Tang G."/>
            <person name="Zhang D."/>
            <person name="Sun W.-H."/>
            <person name="Liu D.-K."/>
            <person name="Li Y."/>
            <person name="Chen G.-Z."/>
            <person name="Liu X.-D."/>
            <person name="Liao X.-Y."/>
            <person name="Jiang Y.-T."/>
            <person name="Yu X."/>
            <person name="Hao Y."/>
            <person name="Huang J."/>
            <person name="Zhao X.-W."/>
            <person name="Ke S."/>
            <person name="Chen Y.-Y."/>
            <person name="Wu W.-L."/>
            <person name="Hsu J.-L."/>
            <person name="Lin Y.-F."/>
            <person name="Huang M.-D."/>
            <person name="Li C.-Y."/>
            <person name="Huang L."/>
            <person name="Wang Z.-W."/>
            <person name="Zhao X."/>
            <person name="Zhong W.-Y."/>
            <person name="Peng D.-H."/>
            <person name="Ahmad S."/>
            <person name="Lan S."/>
            <person name="Zhang J.-S."/>
            <person name="Tsai W.-C."/>
            <person name="Van De Peer Y."/>
            <person name="Liu Z.-J."/>
        </authorList>
    </citation>
    <scope>NUCLEOTIDE SEQUENCE</scope>
    <source>
        <strain evidence="3">SCP</strain>
        <tissue evidence="3">Leaves</tissue>
    </source>
</reference>
<evidence type="ECO:0000313" key="3">
    <source>
        <dbReference type="EMBL" id="KAK1268609.1"/>
    </source>
</evidence>
<feature type="compositionally biased region" description="Basic residues" evidence="2">
    <location>
        <begin position="72"/>
        <end position="82"/>
    </location>
</feature>
<dbReference type="PROSITE" id="PS51143">
    <property type="entry name" value="MT_A70"/>
    <property type="match status" value="1"/>
</dbReference>
<feature type="region of interest" description="Disordered" evidence="2">
    <location>
        <begin position="56"/>
        <end position="91"/>
    </location>
</feature>
<dbReference type="GO" id="GO:0008168">
    <property type="term" value="F:methyltransferase activity"/>
    <property type="evidence" value="ECO:0007669"/>
    <property type="project" value="UniProtKB-KW"/>
</dbReference>
<dbReference type="EMBL" id="JAUJYN010000006">
    <property type="protein sequence ID" value="KAK1268609.1"/>
    <property type="molecule type" value="Genomic_DNA"/>
</dbReference>
<dbReference type="GO" id="GO:0005634">
    <property type="term" value="C:nucleus"/>
    <property type="evidence" value="ECO:0007669"/>
    <property type="project" value="TreeGrafter"/>
</dbReference>
<evidence type="ECO:0000256" key="2">
    <source>
        <dbReference type="SAM" id="MobiDB-lite"/>
    </source>
</evidence>
<reference evidence="3" key="1">
    <citation type="journal article" date="2023" name="Nat. Commun.">
        <title>Diploid and tetraploid genomes of Acorus and the evolution of monocots.</title>
        <authorList>
            <person name="Ma L."/>
            <person name="Liu K.W."/>
            <person name="Li Z."/>
            <person name="Hsiao Y.Y."/>
            <person name="Qi Y."/>
            <person name="Fu T."/>
            <person name="Tang G.D."/>
            <person name="Zhang D."/>
            <person name="Sun W.H."/>
            <person name="Liu D.K."/>
            <person name="Li Y."/>
            <person name="Chen G.Z."/>
            <person name="Liu X.D."/>
            <person name="Liao X.Y."/>
            <person name="Jiang Y.T."/>
            <person name="Yu X."/>
            <person name="Hao Y."/>
            <person name="Huang J."/>
            <person name="Zhao X.W."/>
            <person name="Ke S."/>
            <person name="Chen Y.Y."/>
            <person name="Wu W.L."/>
            <person name="Hsu J.L."/>
            <person name="Lin Y.F."/>
            <person name="Huang M.D."/>
            <person name="Li C.Y."/>
            <person name="Huang L."/>
            <person name="Wang Z.W."/>
            <person name="Zhao X."/>
            <person name="Zhong W.Y."/>
            <person name="Peng D.H."/>
            <person name="Ahmad S."/>
            <person name="Lan S."/>
            <person name="Zhang J.S."/>
            <person name="Tsai W.C."/>
            <person name="Van de Peer Y."/>
            <person name="Liu Z.J."/>
        </authorList>
    </citation>
    <scope>NUCLEOTIDE SEQUENCE</scope>
    <source>
        <strain evidence="3">SCP</strain>
    </source>
</reference>
<keyword evidence="3" id="KW-0808">Transferase</keyword>
<comment type="similarity">
    <text evidence="1">Belongs to the MT-A70-like family.</text>
</comment>
<dbReference type="PANTHER" id="PTHR12829:SF4">
    <property type="entry name" value="N(6)-ADENINE-SPECIFIC METHYLTRANSFERASE METTL4"/>
    <property type="match status" value="1"/>
</dbReference>
<dbReference type="GO" id="GO:0032259">
    <property type="term" value="P:methylation"/>
    <property type="evidence" value="ECO:0007669"/>
    <property type="project" value="UniProtKB-KW"/>
</dbReference>
<dbReference type="PANTHER" id="PTHR12829">
    <property type="entry name" value="N6-ADENOSINE-METHYLTRANSFERASE"/>
    <property type="match status" value="1"/>
</dbReference>
<organism evidence="3 4">
    <name type="scientific">Acorus gramineus</name>
    <name type="common">Dwarf sweet flag</name>
    <dbReference type="NCBI Taxonomy" id="55184"/>
    <lineage>
        <taxon>Eukaryota</taxon>
        <taxon>Viridiplantae</taxon>
        <taxon>Streptophyta</taxon>
        <taxon>Embryophyta</taxon>
        <taxon>Tracheophyta</taxon>
        <taxon>Spermatophyta</taxon>
        <taxon>Magnoliopsida</taxon>
        <taxon>Liliopsida</taxon>
        <taxon>Acoraceae</taxon>
        <taxon>Acorus</taxon>
    </lineage>
</organism>
<proteinExistence type="inferred from homology"/>
<keyword evidence="3" id="KW-0489">Methyltransferase</keyword>
<dbReference type="AlphaFoldDB" id="A0AAV9AWT6"/>
<keyword evidence="4" id="KW-1185">Reference proteome</keyword>
<gene>
    <name evidence="3" type="ORF">QJS04_geneDACA006205</name>
</gene>
<protein>
    <submittedName>
        <fullName evidence="3">Methyltransferase-like protein 2</fullName>
    </submittedName>
</protein>
<accession>A0AAV9AWT6</accession>
<name>A0AAV9AWT6_ACOGR</name>
<evidence type="ECO:0000313" key="4">
    <source>
        <dbReference type="Proteomes" id="UP001179952"/>
    </source>
</evidence>
<dbReference type="Pfam" id="PF05063">
    <property type="entry name" value="MT-A70"/>
    <property type="match status" value="1"/>
</dbReference>
<evidence type="ECO:0000256" key="1">
    <source>
        <dbReference type="PROSITE-ProRule" id="PRU00489"/>
    </source>
</evidence>
<sequence>MEEELSSFMESGVYRLSGLNAIFIEPVRVLNASYTRFRVSTSMYYRRSFKSDQTGSVARVRVSPDPKEGKNNNKKKKRKRGSHILNEREKSAENRHLEVKSLLMRAHEACIGSSEVLSFLRELKGEVEKGLGAVYVDDENSLIKVGNVWQAPLYEMLLRFRVDETDEEGEGRRVVLNGEGARVTAFNNLICNETSDDAEAEFLDRWYLLPKNCCFQMSDLAQIYNLIPDHSDLGFNLIVIDPPWENGSARQKAMYPQLPNRYFLSLPVKQLAHTEGALVALWVTNKEKVLAFVEKELFPAWGITHVTNFYWLKVKFDGSLIGELDLFHHRPYERLLLGYINVKGMDSGPHLAFKPPQANQVIVSVPGDYSRKPPVGNLLLDHAPGPKPVKCIELFARELVAGWTSWGNEPLHFQELRYFMHKNA</sequence>
<dbReference type="InterPro" id="IPR007757">
    <property type="entry name" value="MT-A70-like"/>
</dbReference>
<comment type="caution">
    <text evidence="3">The sequence shown here is derived from an EMBL/GenBank/DDBJ whole genome shotgun (WGS) entry which is preliminary data.</text>
</comment>